<dbReference type="Pfam" id="PF02771">
    <property type="entry name" value="Acyl-CoA_dh_N"/>
    <property type="match status" value="1"/>
</dbReference>
<comment type="catalytic activity">
    <reaction evidence="15">
        <text>2-methylbutanoyl-CoA + oxidized [electron-transfer flavoprotein] + H(+) = (2E)-2-methylbut-2-enoyl-CoA + reduced [electron-transfer flavoprotein]</text>
        <dbReference type="Rhea" id="RHEA:43780"/>
        <dbReference type="Rhea" id="RHEA-COMP:10685"/>
        <dbReference type="Rhea" id="RHEA-COMP:10686"/>
        <dbReference type="ChEBI" id="CHEBI:15378"/>
        <dbReference type="ChEBI" id="CHEBI:57336"/>
        <dbReference type="ChEBI" id="CHEBI:57337"/>
        <dbReference type="ChEBI" id="CHEBI:57692"/>
        <dbReference type="ChEBI" id="CHEBI:58307"/>
        <dbReference type="EC" id="1.3.8.5"/>
    </reaction>
    <physiologicalReaction direction="left-to-right" evidence="15">
        <dbReference type="Rhea" id="RHEA:43781"/>
    </physiologicalReaction>
</comment>
<evidence type="ECO:0000256" key="3">
    <source>
        <dbReference type="ARBA" id="ARBA00009347"/>
    </source>
</evidence>
<evidence type="ECO:0000256" key="19">
    <source>
        <dbReference type="ARBA" id="ARBA00049192"/>
    </source>
</evidence>
<sequence>KACAAVSAFVCIHSTLPVQTLVSFGSDDQKRRYLPILANKSAASFAISESSAGSDAFALRTRAVRDGNDWVLNGAKSWITNAKEADVFVVFANANPGAGHRGITCFIVDRHTPGLTVERPENKLGIRCSSTCALTLDNVRVGPEQVVGEVGQGYRYAIQTLNVGRIGIAAQMLGLAEGCFAEAVKYTLGRRQFGRRIFDFQALQHQISAAATDIESARLLVYNAARLRDAGLPFVKEASMAKYYAAEVATRVTSKSVEWLGGVGFTRDFPVEKYYRDCKIGNIYEGTSNIQLNTIAKFVDREYQ</sequence>
<comment type="cofactor">
    <cofactor evidence="1 22">
        <name>FAD</name>
        <dbReference type="ChEBI" id="CHEBI:57692"/>
    </cofactor>
</comment>
<evidence type="ECO:0000256" key="7">
    <source>
        <dbReference type="ARBA" id="ARBA00022832"/>
    </source>
</evidence>
<gene>
    <name evidence="26" type="ORF">OSB1V03_LOCUS19714</name>
</gene>
<dbReference type="FunFam" id="1.20.140.10:FF:000002">
    <property type="entry name" value="Acyl-CoA dehydrogenase short/branched chain"/>
    <property type="match status" value="1"/>
</dbReference>
<dbReference type="AlphaFoldDB" id="A0A7R9QFD0"/>
<accession>A0A7R9QFD0</accession>
<dbReference type="GO" id="GO:0003853">
    <property type="term" value="F:short-chain 2-methyl fatty acyl-CoA dehydrogenase activity"/>
    <property type="evidence" value="ECO:0007669"/>
    <property type="project" value="UniProtKB-EC"/>
</dbReference>
<dbReference type="Gene3D" id="1.20.140.10">
    <property type="entry name" value="Butyryl-CoA Dehydrogenase, subunit A, domain 3"/>
    <property type="match status" value="1"/>
</dbReference>
<proteinExistence type="inferred from homology"/>
<dbReference type="EMBL" id="OC884313">
    <property type="protein sequence ID" value="CAD7643690.1"/>
    <property type="molecule type" value="Genomic_DNA"/>
</dbReference>
<comment type="catalytic activity">
    <reaction evidence="20">
        <text>(2S)-2-methylbutanoyl-CoA + oxidized [electron-transfer flavoprotein] + H(+) = (2E)-2-methylbut-2-enoyl-CoA + reduced [electron-transfer flavoprotein]</text>
        <dbReference type="Rhea" id="RHEA:48256"/>
        <dbReference type="Rhea" id="RHEA-COMP:10685"/>
        <dbReference type="Rhea" id="RHEA-COMP:10686"/>
        <dbReference type="ChEBI" id="CHEBI:15378"/>
        <dbReference type="ChEBI" id="CHEBI:57337"/>
        <dbReference type="ChEBI" id="CHEBI:57692"/>
        <dbReference type="ChEBI" id="CHEBI:58307"/>
        <dbReference type="ChEBI" id="CHEBI:88166"/>
    </reaction>
    <physiologicalReaction direction="left-to-right" evidence="20">
        <dbReference type="Rhea" id="RHEA:48257"/>
    </physiologicalReaction>
</comment>
<dbReference type="Pfam" id="PF00441">
    <property type="entry name" value="Acyl-CoA_dh_1"/>
    <property type="match status" value="1"/>
</dbReference>
<dbReference type="InterPro" id="IPR009100">
    <property type="entry name" value="AcylCoA_DH/oxidase_NM_dom_sf"/>
</dbReference>
<feature type="domain" description="Acyl-CoA dehydrogenase/oxidase N-terminal" evidence="25">
    <location>
        <begin position="1"/>
        <end position="39"/>
    </location>
</feature>
<dbReference type="PROSITE" id="PS00072">
    <property type="entry name" value="ACYL_COA_DH_1"/>
    <property type="match status" value="1"/>
</dbReference>
<feature type="non-terminal residue" evidence="26">
    <location>
        <position position="1"/>
    </location>
</feature>
<evidence type="ECO:0000256" key="22">
    <source>
        <dbReference type="RuleBase" id="RU362125"/>
    </source>
</evidence>
<evidence type="ECO:0000256" key="2">
    <source>
        <dbReference type="ARBA" id="ARBA00005198"/>
    </source>
</evidence>
<dbReference type="InterPro" id="IPR009075">
    <property type="entry name" value="AcylCo_DH/oxidase_C"/>
</dbReference>
<comment type="similarity">
    <text evidence="3 22">Belongs to the acyl-CoA dehydrogenase family.</text>
</comment>
<comment type="pathway">
    <text evidence="10">Amino-acid degradation; L-isoleucine degradation.</text>
</comment>
<keyword evidence="7" id="KW-0276">Fatty acid metabolism</keyword>
<dbReference type="OrthoDB" id="10254877at2759"/>
<dbReference type="SUPFAM" id="SSF47203">
    <property type="entry name" value="Acyl-CoA dehydrogenase C-terminal domain-like"/>
    <property type="match status" value="1"/>
</dbReference>
<dbReference type="PROSITE" id="PS00073">
    <property type="entry name" value="ACYL_COA_DH_2"/>
    <property type="match status" value="1"/>
</dbReference>
<comment type="catalytic activity">
    <reaction evidence="21">
        <text>2-methylpropanoyl-CoA + oxidized [electron-transfer flavoprotein] + H(+) = 2-methylpropenoyl-CoA + reduced [electron-transfer flavoprotein]</text>
        <dbReference type="Rhea" id="RHEA:44180"/>
        <dbReference type="Rhea" id="RHEA-COMP:10685"/>
        <dbReference type="Rhea" id="RHEA-COMP:10686"/>
        <dbReference type="ChEBI" id="CHEBI:15378"/>
        <dbReference type="ChEBI" id="CHEBI:57338"/>
        <dbReference type="ChEBI" id="CHEBI:57692"/>
        <dbReference type="ChEBI" id="CHEBI:58307"/>
        <dbReference type="ChEBI" id="CHEBI:62500"/>
    </reaction>
    <physiologicalReaction direction="left-to-right" evidence="21">
        <dbReference type="Rhea" id="RHEA:44181"/>
    </physiologicalReaction>
</comment>
<evidence type="ECO:0000256" key="8">
    <source>
        <dbReference type="ARBA" id="ARBA00023002"/>
    </source>
</evidence>
<evidence type="ECO:0000259" key="24">
    <source>
        <dbReference type="Pfam" id="PF02770"/>
    </source>
</evidence>
<evidence type="ECO:0000256" key="4">
    <source>
        <dbReference type="ARBA" id="ARBA00011881"/>
    </source>
</evidence>
<dbReference type="InterPro" id="IPR013786">
    <property type="entry name" value="AcylCoA_DH/ox_N"/>
</dbReference>
<protein>
    <recommendedName>
        <fullName evidence="12">Short/branched chain specific acyl-CoA dehydrogenase, mitochondrial</fullName>
        <ecNumber evidence="11">1.3.8.5</ecNumber>
    </recommendedName>
    <alternativeName>
        <fullName evidence="14">2-methyl branched chain acyl-CoA dehydrogenase</fullName>
    </alternativeName>
    <alternativeName>
        <fullName evidence="13">2-methylbutyryl-coenzyme A dehydrogenase</fullName>
    </alternativeName>
</protein>
<organism evidence="26">
    <name type="scientific">Medioppia subpectinata</name>
    <dbReference type="NCBI Taxonomy" id="1979941"/>
    <lineage>
        <taxon>Eukaryota</taxon>
        <taxon>Metazoa</taxon>
        <taxon>Ecdysozoa</taxon>
        <taxon>Arthropoda</taxon>
        <taxon>Chelicerata</taxon>
        <taxon>Arachnida</taxon>
        <taxon>Acari</taxon>
        <taxon>Acariformes</taxon>
        <taxon>Sarcoptiformes</taxon>
        <taxon>Oribatida</taxon>
        <taxon>Brachypylina</taxon>
        <taxon>Oppioidea</taxon>
        <taxon>Oppiidae</taxon>
        <taxon>Medioppia</taxon>
    </lineage>
</organism>
<feature type="domain" description="Acyl-CoA dehydrogenase/oxidase C-terminal" evidence="23">
    <location>
        <begin position="151"/>
        <end position="298"/>
    </location>
</feature>
<evidence type="ECO:0000256" key="17">
    <source>
        <dbReference type="ARBA" id="ARBA00048592"/>
    </source>
</evidence>
<dbReference type="GO" id="GO:0005739">
    <property type="term" value="C:mitochondrion"/>
    <property type="evidence" value="ECO:0007669"/>
    <property type="project" value="TreeGrafter"/>
</dbReference>
<comment type="catalytic activity">
    <reaction evidence="18">
        <text>butanoyl-CoA + oxidized [electron-transfer flavoprotein] + H(+) = (2E)-butenoyl-CoA + reduced [electron-transfer flavoprotein]</text>
        <dbReference type="Rhea" id="RHEA:24004"/>
        <dbReference type="Rhea" id="RHEA-COMP:10685"/>
        <dbReference type="Rhea" id="RHEA-COMP:10686"/>
        <dbReference type="ChEBI" id="CHEBI:15378"/>
        <dbReference type="ChEBI" id="CHEBI:57332"/>
        <dbReference type="ChEBI" id="CHEBI:57371"/>
        <dbReference type="ChEBI" id="CHEBI:57692"/>
        <dbReference type="ChEBI" id="CHEBI:58307"/>
    </reaction>
    <physiologicalReaction direction="left-to-right" evidence="18">
        <dbReference type="Rhea" id="RHEA:24005"/>
    </physiologicalReaction>
</comment>
<evidence type="ECO:0000256" key="6">
    <source>
        <dbReference type="ARBA" id="ARBA00022827"/>
    </source>
</evidence>
<dbReference type="GO" id="GO:0006631">
    <property type="term" value="P:fatty acid metabolic process"/>
    <property type="evidence" value="ECO:0007669"/>
    <property type="project" value="UniProtKB-KW"/>
</dbReference>
<dbReference type="InterPro" id="IPR006091">
    <property type="entry name" value="Acyl-CoA_Oxase/DH_mid-dom"/>
</dbReference>
<comment type="subunit">
    <text evidence="4">Homotetramer.</text>
</comment>
<evidence type="ECO:0000259" key="23">
    <source>
        <dbReference type="Pfam" id="PF00441"/>
    </source>
</evidence>
<dbReference type="PANTHER" id="PTHR43884:SF1">
    <property type="entry name" value="SHORT_BRANCHED CHAIN SPECIFIC ACYL-COA DEHYDROGENASE, MITOCHONDRIAL"/>
    <property type="match status" value="1"/>
</dbReference>
<dbReference type="InterPro" id="IPR046373">
    <property type="entry name" value="Acyl-CoA_Oxase/DH_mid-dom_sf"/>
</dbReference>
<dbReference type="EC" id="1.3.8.5" evidence="11"/>
<evidence type="ECO:0000313" key="26">
    <source>
        <dbReference type="EMBL" id="CAD7643690.1"/>
    </source>
</evidence>
<reference evidence="26" key="1">
    <citation type="submission" date="2020-11" db="EMBL/GenBank/DDBJ databases">
        <authorList>
            <person name="Tran Van P."/>
        </authorList>
    </citation>
    <scope>NUCLEOTIDE SEQUENCE</scope>
</reference>
<evidence type="ECO:0000256" key="11">
    <source>
        <dbReference type="ARBA" id="ARBA00039036"/>
    </source>
</evidence>
<name>A0A7R9QFD0_9ACAR</name>
<evidence type="ECO:0000313" key="27">
    <source>
        <dbReference type="Proteomes" id="UP000759131"/>
    </source>
</evidence>
<evidence type="ECO:0000256" key="12">
    <source>
        <dbReference type="ARBA" id="ARBA00039850"/>
    </source>
</evidence>
<dbReference type="PANTHER" id="PTHR43884">
    <property type="entry name" value="ACYL-COA DEHYDROGENASE"/>
    <property type="match status" value="1"/>
</dbReference>
<dbReference type="InterPro" id="IPR036250">
    <property type="entry name" value="AcylCo_DH-like_C"/>
</dbReference>
<evidence type="ECO:0000256" key="13">
    <source>
        <dbReference type="ARBA" id="ARBA00041537"/>
    </source>
</evidence>
<evidence type="ECO:0000256" key="16">
    <source>
        <dbReference type="ARBA" id="ARBA00048307"/>
    </source>
</evidence>
<dbReference type="SUPFAM" id="SSF56645">
    <property type="entry name" value="Acyl-CoA dehydrogenase NM domain-like"/>
    <property type="match status" value="1"/>
</dbReference>
<feature type="domain" description="Acyl-CoA oxidase/dehydrogenase middle" evidence="24">
    <location>
        <begin position="44"/>
        <end position="139"/>
    </location>
</feature>
<dbReference type="GO" id="GO:0050660">
    <property type="term" value="F:flavin adenine dinucleotide binding"/>
    <property type="evidence" value="ECO:0007669"/>
    <property type="project" value="InterPro"/>
</dbReference>
<dbReference type="EMBL" id="CAJPIZ010029738">
    <property type="protein sequence ID" value="CAG2119767.1"/>
    <property type="molecule type" value="Genomic_DNA"/>
</dbReference>
<keyword evidence="27" id="KW-1185">Reference proteome</keyword>
<evidence type="ECO:0000256" key="15">
    <source>
        <dbReference type="ARBA" id="ARBA00048235"/>
    </source>
</evidence>
<evidence type="ECO:0000256" key="5">
    <source>
        <dbReference type="ARBA" id="ARBA00022630"/>
    </source>
</evidence>
<dbReference type="InterPro" id="IPR006089">
    <property type="entry name" value="Acyl-CoA_DH_CS"/>
</dbReference>
<evidence type="ECO:0000256" key="20">
    <source>
        <dbReference type="ARBA" id="ARBA00049552"/>
    </source>
</evidence>
<evidence type="ECO:0000256" key="14">
    <source>
        <dbReference type="ARBA" id="ARBA00042821"/>
    </source>
</evidence>
<evidence type="ECO:0000256" key="18">
    <source>
        <dbReference type="ARBA" id="ARBA00049096"/>
    </source>
</evidence>
<comment type="catalytic activity">
    <reaction evidence="19">
        <text>hexanoyl-CoA + oxidized [electron-transfer flavoprotein] + H(+) = (2E)-hexenoyl-CoA + reduced [electron-transfer flavoprotein]</text>
        <dbReference type="Rhea" id="RHEA:43464"/>
        <dbReference type="Rhea" id="RHEA-COMP:10685"/>
        <dbReference type="Rhea" id="RHEA-COMP:10686"/>
        <dbReference type="ChEBI" id="CHEBI:15378"/>
        <dbReference type="ChEBI" id="CHEBI:57692"/>
        <dbReference type="ChEBI" id="CHEBI:58307"/>
        <dbReference type="ChEBI" id="CHEBI:62077"/>
        <dbReference type="ChEBI" id="CHEBI:62620"/>
    </reaction>
    <physiologicalReaction direction="left-to-right" evidence="19">
        <dbReference type="Rhea" id="RHEA:43465"/>
    </physiologicalReaction>
</comment>
<keyword evidence="5 22" id="KW-0285">Flavoprotein</keyword>
<keyword evidence="9" id="KW-0443">Lipid metabolism</keyword>
<comment type="pathway">
    <text evidence="2">Lipid metabolism; mitochondrial fatty acid beta-oxidation.</text>
</comment>
<dbReference type="Gene3D" id="1.10.540.10">
    <property type="entry name" value="Acyl-CoA dehydrogenase/oxidase, N-terminal domain"/>
    <property type="match status" value="1"/>
</dbReference>
<evidence type="ECO:0000259" key="25">
    <source>
        <dbReference type="Pfam" id="PF02771"/>
    </source>
</evidence>
<dbReference type="Pfam" id="PF02770">
    <property type="entry name" value="Acyl-CoA_dh_M"/>
    <property type="match status" value="1"/>
</dbReference>
<comment type="catalytic activity">
    <reaction evidence="17">
        <text>(2R)-2-methylbutanoyl-CoA + oxidized [electron-transfer flavoprotein] + H(+) = ethylacryloyl-CoA + reduced [electron-transfer flavoprotein]</text>
        <dbReference type="Rhea" id="RHEA:65296"/>
        <dbReference type="Rhea" id="RHEA-COMP:10685"/>
        <dbReference type="Rhea" id="RHEA-COMP:10686"/>
        <dbReference type="ChEBI" id="CHEBI:15378"/>
        <dbReference type="ChEBI" id="CHEBI:57692"/>
        <dbReference type="ChEBI" id="CHEBI:58307"/>
        <dbReference type="ChEBI" id="CHEBI:156439"/>
        <dbReference type="ChEBI" id="CHEBI:156440"/>
    </reaction>
    <physiologicalReaction direction="left-to-right" evidence="17">
        <dbReference type="Rhea" id="RHEA:65297"/>
    </physiologicalReaction>
</comment>
<dbReference type="FunFam" id="2.40.110.10:FF:000001">
    <property type="entry name" value="Acyl-CoA dehydrogenase, mitochondrial"/>
    <property type="match status" value="1"/>
</dbReference>
<evidence type="ECO:0000256" key="10">
    <source>
        <dbReference type="ARBA" id="ARBA00037895"/>
    </source>
</evidence>
<keyword evidence="6 22" id="KW-0274">FAD</keyword>
<evidence type="ECO:0000256" key="21">
    <source>
        <dbReference type="ARBA" id="ARBA00051903"/>
    </source>
</evidence>
<keyword evidence="8 22" id="KW-0560">Oxidoreductase</keyword>
<comment type="catalytic activity">
    <reaction evidence="16">
        <text>valproyl-CoA + oxidized [electron-transfer flavoprotein] + H(+) = (2E)-2-propylpent-2-enoyl-CoA + reduced [electron-transfer flavoprotein]</text>
        <dbReference type="Rhea" id="RHEA:65344"/>
        <dbReference type="Rhea" id="RHEA-COMP:10685"/>
        <dbReference type="Rhea" id="RHEA-COMP:10686"/>
        <dbReference type="ChEBI" id="CHEBI:15378"/>
        <dbReference type="ChEBI" id="CHEBI:57692"/>
        <dbReference type="ChEBI" id="CHEBI:58307"/>
        <dbReference type="ChEBI" id="CHEBI:156457"/>
        <dbReference type="ChEBI" id="CHEBI:156458"/>
    </reaction>
    <physiologicalReaction direction="left-to-right" evidence="16">
        <dbReference type="Rhea" id="RHEA:65345"/>
    </physiologicalReaction>
</comment>
<dbReference type="InterPro" id="IPR037069">
    <property type="entry name" value="AcylCoA_DH/ox_N_sf"/>
</dbReference>
<dbReference type="Gene3D" id="2.40.110.10">
    <property type="entry name" value="Butyryl-CoA Dehydrogenase, subunit A, domain 2"/>
    <property type="match status" value="1"/>
</dbReference>
<evidence type="ECO:0000256" key="1">
    <source>
        <dbReference type="ARBA" id="ARBA00001974"/>
    </source>
</evidence>
<evidence type="ECO:0000256" key="9">
    <source>
        <dbReference type="ARBA" id="ARBA00023098"/>
    </source>
</evidence>
<dbReference type="Proteomes" id="UP000759131">
    <property type="component" value="Unassembled WGS sequence"/>
</dbReference>